<dbReference type="Gramene" id="BGIOSGA015292-TA">
    <property type="protein sequence ID" value="BGIOSGA015292-PA"/>
    <property type="gene ID" value="BGIOSGA015292"/>
</dbReference>
<feature type="region of interest" description="Disordered" evidence="1">
    <location>
        <begin position="76"/>
        <end position="101"/>
    </location>
</feature>
<name>B8ASI6_ORYSI</name>
<dbReference type="AlphaFoldDB" id="B8ASI6"/>
<protein>
    <submittedName>
        <fullName evidence="2">Uncharacterized protein</fullName>
    </submittedName>
</protein>
<keyword evidence="3" id="KW-1185">Reference proteome</keyword>
<sequence length="120" mass="12784">MAARGDGDELWQGGSGSVTSTHDSNPPVLRSSQTRADGWLERLVWGVRLGEKAAADGRGRGSMAGAKVRVACTVGEVGRERPRRHGDVTGNDGRAARATSRRPTRLVMVGGHHGWWLATT</sequence>
<feature type="region of interest" description="Disordered" evidence="1">
    <location>
        <begin position="1"/>
        <end position="33"/>
    </location>
</feature>
<dbReference type="HOGENOM" id="CLU_2053551_0_0_1"/>
<evidence type="ECO:0000313" key="2">
    <source>
        <dbReference type="EMBL" id="EEC77066.1"/>
    </source>
</evidence>
<organism evidence="2 3">
    <name type="scientific">Oryza sativa subsp. indica</name>
    <name type="common">Rice</name>
    <dbReference type="NCBI Taxonomy" id="39946"/>
    <lineage>
        <taxon>Eukaryota</taxon>
        <taxon>Viridiplantae</taxon>
        <taxon>Streptophyta</taxon>
        <taxon>Embryophyta</taxon>
        <taxon>Tracheophyta</taxon>
        <taxon>Spermatophyta</taxon>
        <taxon>Magnoliopsida</taxon>
        <taxon>Liliopsida</taxon>
        <taxon>Poales</taxon>
        <taxon>Poaceae</taxon>
        <taxon>BOP clade</taxon>
        <taxon>Oryzoideae</taxon>
        <taxon>Oryzeae</taxon>
        <taxon>Oryzinae</taxon>
        <taxon>Oryza</taxon>
        <taxon>Oryza sativa</taxon>
    </lineage>
</organism>
<reference evidence="2 3" key="1">
    <citation type="journal article" date="2005" name="PLoS Biol.">
        <title>The genomes of Oryza sativa: a history of duplications.</title>
        <authorList>
            <person name="Yu J."/>
            <person name="Wang J."/>
            <person name="Lin W."/>
            <person name="Li S."/>
            <person name="Li H."/>
            <person name="Zhou J."/>
            <person name="Ni P."/>
            <person name="Dong W."/>
            <person name="Hu S."/>
            <person name="Zeng C."/>
            <person name="Zhang J."/>
            <person name="Zhang Y."/>
            <person name="Li R."/>
            <person name="Xu Z."/>
            <person name="Li S."/>
            <person name="Li X."/>
            <person name="Zheng H."/>
            <person name="Cong L."/>
            <person name="Lin L."/>
            <person name="Yin J."/>
            <person name="Geng J."/>
            <person name="Li G."/>
            <person name="Shi J."/>
            <person name="Liu J."/>
            <person name="Lv H."/>
            <person name="Li J."/>
            <person name="Wang J."/>
            <person name="Deng Y."/>
            <person name="Ran L."/>
            <person name="Shi X."/>
            <person name="Wang X."/>
            <person name="Wu Q."/>
            <person name="Li C."/>
            <person name="Ren X."/>
            <person name="Wang J."/>
            <person name="Wang X."/>
            <person name="Li D."/>
            <person name="Liu D."/>
            <person name="Zhang X."/>
            <person name="Ji Z."/>
            <person name="Zhao W."/>
            <person name="Sun Y."/>
            <person name="Zhang Z."/>
            <person name="Bao J."/>
            <person name="Han Y."/>
            <person name="Dong L."/>
            <person name="Ji J."/>
            <person name="Chen P."/>
            <person name="Wu S."/>
            <person name="Liu J."/>
            <person name="Xiao Y."/>
            <person name="Bu D."/>
            <person name="Tan J."/>
            <person name="Yang L."/>
            <person name="Ye C."/>
            <person name="Zhang J."/>
            <person name="Xu J."/>
            <person name="Zhou Y."/>
            <person name="Yu Y."/>
            <person name="Zhang B."/>
            <person name="Zhuang S."/>
            <person name="Wei H."/>
            <person name="Liu B."/>
            <person name="Lei M."/>
            <person name="Yu H."/>
            <person name="Li Y."/>
            <person name="Xu H."/>
            <person name="Wei S."/>
            <person name="He X."/>
            <person name="Fang L."/>
            <person name="Zhang Z."/>
            <person name="Zhang Y."/>
            <person name="Huang X."/>
            <person name="Su Z."/>
            <person name="Tong W."/>
            <person name="Li J."/>
            <person name="Tong Z."/>
            <person name="Li S."/>
            <person name="Ye J."/>
            <person name="Wang L."/>
            <person name="Fang L."/>
            <person name="Lei T."/>
            <person name="Chen C."/>
            <person name="Chen H."/>
            <person name="Xu Z."/>
            <person name="Li H."/>
            <person name="Huang H."/>
            <person name="Zhang F."/>
            <person name="Xu H."/>
            <person name="Li N."/>
            <person name="Zhao C."/>
            <person name="Li S."/>
            <person name="Dong L."/>
            <person name="Huang Y."/>
            <person name="Li L."/>
            <person name="Xi Y."/>
            <person name="Qi Q."/>
            <person name="Li W."/>
            <person name="Zhang B."/>
            <person name="Hu W."/>
            <person name="Zhang Y."/>
            <person name="Tian X."/>
            <person name="Jiao Y."/>
            <person name="Liang X."/>
            <person name="Jin J."/>
            <person name="Gao L."/>
            <person name="Zheng W."/>
            <person name="Hao B."/>
            <person name="Liu S."/>
            <person name="Wang W."/>
            <person name="Yuan L."/>
            <person name="Cao M."/>
            <person name="McDermott J."/>
            <person name="Samudrala R."/>
            <person name="Wang J."/>
            <person name="Wong G.K."/>
            <person name="Yang H."/>
        </authorList>
    </citation>
    <scope>NUCLEOTIDE SEQUENCE [LARGE SCALE GENOMIC DNA]</scope>
    <source>
        <strain evidence="3">cv. 93-11</strain>
    </source>
</reference>
<dbReference type="Proteomes" id="UP000007015">
    <property type="component" value="Chromosome 4"/>
</dbReference>
<proteinExistence type="predicted"/>
<evidence type="ECO:0000256" key="1">
    <source>
        <dbReference type="SAM" id="MobiDB-lite"/>
    </source>
</evidence>
<feature type="compositionally biased region" description="Polar residues" evidence="1">
    <location>
        <begin position="17"/>
        <end position="33"/>
    </location>
</feature>
<gene>
    <name evidence="2" type="ORF">OsI_15460</name>
</gene>
<accession>B8ASI6</accession>
<dbReference type="EMBL" id="CM000129">
    <property type="protein sequence ID" value="EEC77066.1"/>
    <property type="molecule type" value="Genomic_DNA"/>
</dbReference>
<evidence type="ECO:0000313" key="3">
    <source>
        <dbReference type="Proteomes" id="UP000007015"/>
    </source>
</evidence>